<protein>
    <submittedName>
        <fullName evidence="1">DUF2789 family protein</fullName>
    </submittedName>
</protein>
<dbReference type="Pfam" id="PF10982">
    <property type="entry name" value="DUF2789"/>
    <property type="match status" value="1"/>
</dbReference>
<name>A0A386ZP67_9NOCA</name>
<dbReference type="EMBL" id="CP032568">
    <property type="protein sequence ID" value="AYF79582.1"/>
    <property type="molecule type" value="Genomic_DNA"/>
</dbReference>
<reference evidence="1 2" key="1">
    <citation type="submission" date="2018-09" db="EMBL/GenBank/DDBJ databases">
        <title>Nocardia yunnanensis sp. nov., an actinomycete isolated from a soil sample.</title>
        <authorList>
            <person name="Zhang J."/>
        </authorList>
    </citation>
    <scope>NUCLEOTIDE SEQUENCE [LARGE SCALE GENOMIC DNA]</scope>
    <source>
        <strain evidence="1 2">CFHS0054</strain>
    </source>
</reference>
<dbReference type="AlphaFoldDB" id="A0A386ZP67"/>
<dbReference type="KEGG" id="nyu:D7D52_33110"/>
<evidence type="ECO:0000313" key="2">
    <source>
        <dbReference type="Proteomes" id="UP000267164"/>
    </source>
</evidence>
<dbReference type="Proteomes" id="UP000267164">
    <property type="component" value="Chromosome"/>
</dbReference>
<dbReference type="InterPro" id="IPR038086">
    <property type="entry name" value="DUF2789_sf"/>
</dbReference>
<sequence length="43" mass="5346">MSIRLVDAHFWTPFQRRLLIEYMEDESWQDAIDELDHPMREKP</sequence>
<proteinExistence type="predicted"/>
<dbReference type="OrthoDB" id="5828847at2"/>
<accession>A0A386ZP67</accession>
<organism evidence="1 2">
    <name type="scientific">Nocardia yunnanensis</name>
    <dbReference type="NCBI Taxonomy" id="2382165"/>
    <lineage>
        <taxon>Bacteria</taxon>
        <taxon>Bacillati</taxon>
        <taxon>Actinomycetota</taxon>
        <taxon>Actinomycetes</taxon>
        <taxon>Mycobacteriales</taxon>
        <taxon>Nocardiaceae</taxon>
        <taxon>Nocardia</taxon>
    </lineage>
</organism>
<evidence type="ECO:0000313" key="1">
    <source>
        <dbReference type="EMBL" id="AYF79582.1"/>
    </source>
</evidence>
<gene>
    <name evidence="1" type="ORF">D7D52_33110</name>
</gene>
<dbReference type="Gene3D" id="1.10.10.1130">
    <property type="entry name" value="Uncharacterised protein PF10982, DUF2789"/>
    <property type="match status" value="1"/>
</dbReference>
<keyword evidence="2" id="KW-1185">Reference proteome</keyword>
<dbReference type="InterPro" id="IPR021250">
    <property type="entry name" value="DUF2789"/>
</dbReference>